<dbReference type="Proteomes" id="UP001163823">
    <property type="component" value="Chromosome 14"/>
</dbReference>
<organism evidence="8 9">
    <name type="scientific">Quillaja saponaria</name>
    <name type="common">Soap bark tree</name>
    <dbReference type="NCBI Taxonomy" id="32244"/>
    <lineage>
        <taxon>Eukaryota</taxon>
        <taxon>Viridiplantae</taxon>
        <taxon>Streptophyta</taxon>
        <taxon>Embryophyta</taxon>
        <taxon>Tracheophyta</taxon>
        <taxon>Spermatophyta</taxon>
        <taxon>Magnoliopsida</taxon>
        <taxon>eudicotyledons</taxon>
        <taxon>Gunneridae</taxon>
        <taxon>Pentapetalae</taxon>
        <taxon>rosids</taxon>
        <taxon>fabids</taxon>
        <taxon>Fabales</taxon>
        <taxon>Quillajaceae</taxon>
        <taxon>Quillaja</taxon>
    </lineage>
</organism>
<dbReference type="GO" id="GO:0003723">
    <property type="term" value="F:RNA binding"/>
    <property type="evidence" value="ECO:0007669"/>
    <property type="project" value="UniProtKB-KW"/>
</dbReference>
<keyword evidence="3" id="KW-0547">Nucleotide-binding</keyword>
<dbReference type="Gene3D" id="3.30.460.10">
    <property type="entry name" value="Beta Polymerase, domain 2"/>
    <property type="match status" value="1"/>
</dbReference>
<dbReference type="InterPro" id="IPR002646">
    <property type="entry name" value="PolA_pol_head_dom"/>
</dbReference>
<keyword evidence="2 4" id="KW-0808">Transferase</keyword>
<proteinExistence type="inferred from homology"/>
<evidence type="ECO:0000256" key="3">
    <source>
        <dbReference type="ARBA" id="ARBA00022741"/>
    </source>
</evidence>
<evidence type="ECO:0000313" key="8">
    <source>
        <dbReference type="EMBL" id="KAJ7944068.1"/>
    </source>
</evidence>
<keyword evidence="4" id="KW-0694">RNA-binding</keyword>
<dbReference type="GO" id="GO:0016779">
    <property type="term" value="F:nucleotidyltransferase activity"/>
    <property type="evidence" value="ECO:0007669"/>
    <property type="project" value="InterPro"/>
</dbReference>
<evidence type="ECO:0000256" key="2">
    <source>
        <dbReference type="ARBA" id="ARBA00022679"/>
    </source>
</evidence>
<gene>
    <name evidence="8" type="ORF">O6P43_033527</name>
</gene>
<dbReference type="GO" id="GO:0001680">
    <property type="term" value="P:tRNA 3'-terminal CCA addition"/>
    <property type="evidence" value="ECO:0007669"/>
    <property type="project" value="UniProtKB-ARBA"/>
</dbReference>
<evidence type="ECO:0000259" key="6">
    <source>
        <dbReference type="Pfam" id="PF01743"/>
    </source>
</evidence>
<accession>A0AAD7P6I5</accession>
<dbReference type="AlphaFoldDB" id="A0AAD7P6I5"/>
<dbReference type="SUPFAM" id="SSF81301">
    <property type="entry name" value="Nucleotidyltransferase"/>
    <property type="match status" value="1"/>
</dbReference>
<feature type="domain" description="tRNA nucleotidyltransferase/poly(A) polymerase RNA and SrmB- binding" evidence="7">
    <location>
        <begin position="248"/>
        <end position="309"/>
    </location>
</feature>
<evidence type="ECO:0000313" key="9">
    <source>
        <dbReference type="Proteomes" id="UP001163823"/>
    </source>
</evidence>
<dbReference type="Gene3D" id="1.10.3090.10">
    <property type="entry name" value="cca-adding enzyme, domain 2"/>
    <property type="match status" value="1"/>
</dbReference>
<dbReference type="CDD" id="cd05398">
    <property type="entry name" value="NT_ClassII-CCAase"/>
    <property type="match status" value="1"/>
</dbReference>
<reference evidence="8" key="1">
    <citation type="journal article" date="2023" name="Science">
        <title>Elucidation of the pathway for biosynthesis of saponin adjuvants from the soapbark tree.</title>
        <authorList>
            <person name="Reed J."/>
            <person name="Orme A."/>
            <person name="El-Demerdash A."/>
            <person name="Owen C."/>
            <person name="Martin L.B.B."/>
            <person name="Misra R.C."/>
            <person name="Kikuchi S."/>
            <person name="Rejzek M."/>
            <person name="Martin A.C."/>
            <person name="Harkess A."/>
            <person name="Leebens-Mack J."/>
            <person name="Louveau T."/>
            <person name="Stephenson M.J."/>
            <person name="Osbourn A."/>
        </authorList>
    </citation>
    <scope>NUCLEOTIDE SEQUENCE</scope>
    <source>
        <strain evidence="8">S10</strain>
    </source>
</reference>
<evidence type="ECO:0000256" key="1">
    <source>
        <dbReference type="ARBA" id="ARBA00007265"/>
    </source>
</evidence>
<keyword evidence="9" id="KW-1185">Reference proteome</keyword>
<feature type="domain" description="Poly A polymerase head" evidence="6">
    <location>
        <begin position="91"/>
        <end position="218"/>
    </location>
</feature>
<dbReference type="PANTHER" id="PTHR43051:SF1">
    <property type="entry name" value="POLYNUCLEOTIDE ADENYLYLTRANSFERASE FAMILY PROTEIN"/>
    <property type="match status" value="1"/>
</dbReference>
<comment type="caution">
    <text evidence="8">The sequence shown here is derived from an EMBL/GenBank/DDBJ whole genome shotgun (WGS) entry which is preliminary data.</text>
</comment>
<feature type="compositionally biased region" description="Basic and acidic residues" evidence="5">
    <location>
        <begin position="520"/>
        <end position="537"/>
    </location>
</feature>
<feature type="compositionally biased region" description="Polar residues" evidence="5">
    <location>
        <begin position="688"/>
        <end position="707"/>
    </location>
</feature>
<sequence length="707" mass="80875">MAMSLRRNSNGLLSHLKSLINLQRFNHTFIEGRLQTRLYRKMDSDYVASGESIDVSKWKEVNASRFGITRDMISLPARIVLKILRNEGFDAYLVGGCVRDLILNRIPKDFDVITTATLQQIKKKFYHAMIVGRRFPICRVHVKGSVIEVSSFETVAHNDTKRKEVPFFRMPYGCKEKDFLRWKNCLHRDFTINSLFFDPFTNKIFDYTNGLEDLRSLKLQTLISAQVSFKEDCARILRALRIAARLGLSLSRGIEKAIFNLSPSVERLDKSRTMMEVNYMLSYGAAEPSLCFLWKFQLLKILLPFQAAYLDQQTSKQSSQSSSMLMKLFFHLDKLVACDRPSDCSLWVGLLAFHLALVNNPQDALVIWAFGSVLYHGEWKEGVKFVRERAEEYVNFVPEILDYCECKSDEELAEQVTELASLVLDSVAALTETKSLSEAMSRYPSLPCSGLVFIPRKTGQGVTEVFKVLMNDIKSYQHRRGTFDINYCMLGDGHISEIRFVLGKIILNTMSDGIVQKREPIEAEKSHSQPEGTKEDGDVALSDLIKHSLSKRDKRRVPSTSKPELQQQTVKKQKLLLKGSNLSQHEVTLNIHQLVEQDEGKQTSQKHKWVESSCLEETMQEKETCPLQQHNWVDKREEAVASEKCNDPASRHLKMAEKETCSISSEDIDAEKHVKQETIPEKKGLHSSPRQRLVNNKNQSLLSSLFK</sequence>
<dbReference type="PANTHER" id="PTHR43051">
    <property type="entry name" value="POLYNUCLEOTIDE ADENYLYLTRANSFERASE FAMILY PROTEIN"/>
    <property type="match status" value="1"/>
</dbReference>
<evidence type="ECO:0000256" key="4">
    <source>
        <dbReference type="RuleBase" id="RU003953"/>
    </source>
</evidence>
<dbReference type="InterPro" id="IPR043519">
    <property type="entry name" value="NT_sf"/>
</dbReference>
<dbReference type="GO" id="GO:0000166">
    <property type="term" value="F:nucleotide binding"/>
    <property type="evidence" value="ECO:0007669"/>
    <property type="project" value="UniProtKB-KW"/>
</dbReference>
<dbReference type="EMBL" id="JARAOO010000014">
    <property type="protein sequence ID" value="KAJ7944068.1"/>
    <property type="molecule type" value="Genomic_DNA"/>
</dbReference>
<dbReference type="SUPFAM" id="SSF81891">
    <property type="entry name" value="Poly A polymerase C-terminal region-like"/>
    <property type="match status" value="1"/>
</dbReference>
<protein>
    <submittedName>
        <fullName evidence="8">Poly(A) polymerase</fullName>
    </submittedName>
</protein>
<dbReference type="InterPro" id="IPR032828">
    <property type="entry name" value="PolyA_RNA-bd"/>
</dbReference>
<evidence type="ECO:0000256" key="5">
    <source>
        <dbReference type="SAM" id="MobiDB-lite"/>
    </source>
</evidence>
<feature type="compositionally biased region" description="Basic and acidic residues" evidence="5">
    <location>
        <begin position="670"/>
        <end position="684"/>
    </location>
</feature>
<dbReference type="Pfam" id="PF12627">
    <property type="entry name" value="PolyA_pol_RNAbd"/>
    <property type="match status" value="1"/>
</dbReference>
<evidence type="ECO:0000259" key="7">
    <source>
        <dbReference type="Pfam" id="PF12627"/>
    </source>
</evidence>
<dbReference type="KEGG" id="qsa:O6P43_033527"/>
<feature type="region of interest" description="Disordered" evidence="5">
    <location>
        <begin position="656"/>
        <end position="707"/>
    </location>
</feature>
<feature type="region of interest" description="Disordered" evidence="5">
    <location>
        <begin position="549"/>
        <end position="570"/>
    </location>
</feature>
<dbReference type="InterPro" id="IPR052191">
    <property type="entry name" value="tRNA_ntf/polyA_polymerase_I"/>
</dbReference>
<feature type="region of interest" description="Disordered" evidence="5">
    <location>
        <begin position="520"/>
        <end position="539"/>
    </location>
</feature>
<dbReference type="Pfam" id="PF01743">
    <property type="entry name" value="PolyA_pol"/>
    <property type="match status" value="1"/>
</dbReference>
<comment type="similarity">
    <text evidence="1 4">Belongs to the tRNA nucleotidyltransferase/poly(A) polymerase family.</text>
</comment>
<name>A0AAD7P6I5_QUISA</name>